<organism evidence="1">
    <name type="scientific">uncultured bacterium</name>
    <name type="common">gcode 4</name>
    <dbReference type="NCBI Taxonomy" id="1234023"/>
    <lineage>
        <taxon>Bacteria</taxon>
        <taxon>environmental samples</taxon>
    </lineage>
</organism>
<reference evidence="1" key="1">
    <citation type="journal article" date="2012" name="Science">
        <title>Fermentation, hydrogen, and sulfur metabolism in multiple uncultivated bacterial phyla.</title>
        <authorList>
            <person name="Wrighton K.C."/>
            <person name="Thomas B.C."/>
            <person name="Sharon I."/>
            <person name="Miller C.S."/>
            <person name="Castelle C.J."/>
            <person name="VerBerkmoes N.C."/>
            <person name="Wilkins M.J."/>
            <person name="Hettich R.L."/>
            <person name="Lipton M.S."/>
            <person name="Williams K.H."/>
            <person name="Long P.E."/>
            <person name="Banfield J.F."/>
        </authorList>
    </citation>
    <scope>NUCLEOTIDE SEQUENCE [LARGE SCALE GENOMIC DNA]</scope>
</reference>
<gene>
    <name evidence="1" type="ORF">ACD_78C00224G0001</name>
</gene>
<dbReference type="EMBL" id="AMFJ01034224">
    <property type="protein sequence ID" value="EKD29892.1"/>
    <property type="molecule type" value="Genomic_DNA"/>
</dbReference>
<feature type="non-terminal residue" evidence="1">
    <location>
        <position position="51"/>
    </location>
</feature>
<evidence type="ECO:0000313" key="1">
    <source>
        <dbReference type="EMBL" id="EKD29892.1"/>
    </source>
</evidence>
<proteinExistence type="predicted"/>
<accession>K1XXE3</accession>
<sequence>MRGSTAQVIHRSHHTGVLRKNDLKLLLELDKSLGEIIFVAISDQPSRDQRA</sequence>
<comment type="caution">
    <text evidence="1">The sequence shown here is derived from an EMBL/GenBank/DDBJ whole genome shotgun (WGS) entry which is preliminary data.</text>
</comment>
<dbReference type="AlphaFoldDB" id="K1XXE3"/>
<name>K1XXE3_9BACT</name>
<protein>
    <submittedName>
        <fullName evidence="1">Uncharacterized protein</fullName>
    </submittedName>
</protein>